<dbReference type="EMBL" id="CAIIXF020000005">
    <property type="protein sequence ID" value="CAH1782930.1"/>
    <property type="molecule type" value="Genomic_DNA"/>
</dbReference>
<feature type="compositionally biased region" description="Low complexity" evidence="1">
    <location>
        <begin position="11"/>
        <end position="21"/>
    </location>
</feature>
<evidence type="ECO:0000313" key="3">
    <source>
        <dbReference type="Proteomes" id="UP000749559"/>
    </source>
</evidence>
<comment type="caution">
    <text evidence="2">The sequence shown here is derived from an EMBL/GenBank/DDBJ whole genome shotgun (WGS) entry which is preliminary data.</text>
</comment>
<protein>
    <submittedName>
        <fullName evidence="2">Uncharacterized protein</fullName>
    </submittedName>
</protein>
<sequence>MSDHLLRKRPSSSTSPTPSSSRPKHLFSDKECLFCDKHIKHLKGKKKDTLIQCLTKSAMETIIQSIKKKEDWALLSKVGDRDLIAYEAMYHSSCRRAYTRSSPNKSLNDSNGYKYEEMDDYNVLHIYEYIDKKVIAENRIVTLDQLTLWYKEKVNINVLKLVRPSRIKNSIMCRYGDDVKFYLSDKTEYIYNSNLTVNDLIESSYNYANMDSDELIKKTANIVHNEISEASQANVEPTWPPNVDELMGKMNSSVPKNLELLLTIILCGKSET</sequence>
<evidence type="ECO:0000313" key="2">
    <source>
        <dbReference type="EMBL" id="CAH1782930.1"/>
    </source>
</evidence>
<reference evidence="2" key="1">
    <citation type="submission" date="2022-03" db="EMBL/GenBank/DDBJ databases">
        <authorList>
            <person name="Martin C."/>
        </authorList>
    </citation>
    <scope>NUCLEOTIDE SEQUENCE</scope>
</reference>
<gene>
    <name evidence="2" type="ORF">OFUS_LOCUS9327</name>
</gene>
<dbReference type="AlphaFoldDB" id="A0A8S4NMD2"/>
<dbReference type="Proteomes" id="UP000749559">
    <property type="component" value="Unassembled WGS sequence"/>
</dbReference>
<name>A0A8S4NMD2_OWEFU</name>
<keyword evidence="3" id="KW-1185">Reference proteome</keyword>
<proteinExistence type="predicted"/>
<feature type="region of interest" description="Disordered" evidence="1">
    <location>
        <begin position="1"/>
        <end position="25"/>
    </location>
</feature>
<feature type="compositionally biased region" description="Basic residues" evidence="1">
    <location>
        <begin position="1"/>
        <end position="10"/>
    </location>
</feature>
<evidence type="ECO:0000256" key="1">
    <source>
        <dbReference type="SAM" id="MobiDB-lite"/>
    </source>
</evidence>
<accession>A0A8S4NMD2</accession>
<organism evidence="2 3">
    <name type="scientific">Owenia fusiformis</name>
    <name type="common">Polychaete worm</name>
    <dbReference type="NCBI Taxonomy" id="6347"/>
    <lineage>
        <taxon>Eukaryota</taxon>
        <taxon>Metazoa</taxon>
        <taxon>Spiralia</taxon>
        <taxon>Lophotrochozoa</taxon>
        <taxon>Annelida</taxon>
        <taxon>Polychaeta</taxon>
        <taxon>Sedentaria</taxon>
        <taxon>Canalipalpata</taxon>
        <taxon>Sabellida</taxon>
        <taxon>Oweniida</taxon>
        <taxon>Oweniidae</taxon>
        <taxon>Owenia</taxon>
    </lineage>
</organism>